<dbReference type="InterPro" id="IPR054708">
    <property type="entry name" value="MTPAP-like_central"/>
</dbReference>
<name>A0A3B0QYB9_PSOOV</name>
<dbReference type="Pfam" id="PF22600">
    <property type="entry name" value="MTPAP-like_central"/>
    <property type="match status" value="1"/>
</dbReference>
<dbReference type="GO" id="GO:1990817">
    <property type="term" value="F:poly(A) RNA polymerase activity"/>
    <property type="evidence" value="ECO:0007669"/>
    <property type="project" value="TreeGrafter"/>
</dbReference>
<dbReference type="SUPFAM" id="SSF81631">
    <property type="entry name" value="PAP/OAS1 substrate-binding domain"/>
    <property type="match status" value="1"/>
</dbReference>
<proteinExistence type="evidence at transcript level"/>
<accession>A0A3B0QYB9</accession>
<reference evidence="2" key="1">
    <citation type="submission" date="2018-09" db="EMBL/GenBank/DDBJ databases">
        <authorList>
            <person name="Parvin R."/>
            <person name="Begum J.A."/>
            <person name="Chowdhury E.H."/>
            <person name="Islam M.R."/>
            <person name="Harder T."/>
        </authorList>
    </citation>
    <scope>NUCLEOTIDE SEQUENCE</scope>
</reference>
<dbReference type="InterPro" id="IPR043519">
    <property type="entry name" value="NT_sf"/>
</dbReference>
<dbReference type="Gene3D" id="1.10.1410.10">
    <property type="match status" value="1"/>
</dbReference>
<dbReference type="EMBL" id="LS999155">
    <property type="protein sequence ID" value="SZF06473.1"/>
    <property type="molecule type" value="mRNA"/>
</dbReference>
<dbReference type="Gene3D" id="3.30.460.10">
    <property type="entry name" value="Beta Polymerase, domain 2"/>
    <property type="match status" value="1"/>
</dbReference>
<feature type="domain" description="Poly(A) RNA polymerase mitochondrial-like central palm" evidence="1">
    <location>
        <begin position="12"/>
        <end position="157"/>
    </location>
</feature>
<dbReference type="CDD" id="cd05402">
    <property type="entry name" value="NT_PAP_TUTase"/>
    <property type="match status" value="1"/>
</dbReference>
<dbReference type="PANTHER" id="PTHR12271:SF40">
    <property type="entry name" value="POLY(A) RNA POLYMERASE GLD2"/>
    <property type="match status" value="1"/>
</dbReference>
<dbReference type="SUPFAM" id="SSF81301">
    <property type="entry name" value="Nucleotidyltransferase"/>
    <property type="match status" value="1"/>
</dbReference>
<organism evidence="2">
    <name type="scientific">Psoroptes ovis</name>
    <name type="common">Sheep scab mite</name>
    <dbReference type="NCBI Taxonomy" id="83912"/>
    <lineage>
        <taxon>Eukaryota</taxon>
        <taxon>Metazoa</taxon>
        <taxon>Ecdysozoa</taxon>
        <taxon>Arthropoda</taxon>
        <taxon>Chelicerata</taxon>
        <taxon>Arachnida</taxon>
        <taxon>Acari</taxon>
        <taxon>Acariformes</taxon>
        <taxon>Sarcoptiformes</taxon>
        <taxon>Astigmata</taxon>
        <taxon>Psoroptidia</taxon>
        <taxon>Sarcoptoidea</taxon>
        <taxon>Psoroptidae</taxon>
        <taxon>Psoroptes</taxon>
    </lineage>
</organism>
<dbReference type="GO" id="GO:0031123">
    <property type="term" value="P:RNA 3'-end processing"/>
    <property type="evidence" value="ECO:0007669"/>
    <property type="project" value="TreeGrafter"/>
</dbReference>
<gene>
    <name evidence="2" type="primary">PSOVI22g06910</name>
</gene>
<evidence type="ECO:0000313" key="2">
    <source>
        <dbReference type="EMBL" id="SZF06473.1"/>
    </source>
</evidence>
<dbReference type="PANTHER" id="PTHR12271">
    <property type="entry name" value="POLY A POLYMERASE CID PAP -RELATED"/>
    <property type="match status" value="1"/>
</dbReference>
<dbReference type="AlphaFoldDB" id="A0A3B0QYB9"/>
<sequence>MLSNSPNHYDELIYLVYETHRQRKEDYHTKLQIRQQFYDILDDELNVAFDLFVVGSTQTQFSLRSSDMDLCMLVYDHHGHIDQRYRQNKSITIDLLQSIKNIITKRLCSKNEINLLMNAKVPILKIVTEFNYYRIAVDININGDLSIRNTFLLTYYQELDNRVAPLVVAIKSWARKMRIDSPFYGMLSSYSLSLMAIHFLQNIQPPVLPLMHIDDLNDQSVFDQIVNTGRLQEHLCIFIGETRKKFHSYNYSQLGELFFRFIEYYYQRFHYHNQFSIRELFKNQSSSNNIGTFFIMIEDPFHYHNTASSVTISSFNTIMNAFGRTYYSMKSSTFTEQFFDL</sequence>
<protein>
    <submittedName>
        <fullName evidence="2">Poly(A)RNA polymerase GLD2 isoform X2</fullName>
    </submittedName>
</protein>
<evidence type="ECO:0000259" key="1">
    <source>
        <dbReference type="Pfam" id="PF22600"/>
    </source>
</evidence>